<evidence type="ECO:0000313" key="1">
    <source>
        <dbReference type="EMBL" id="KAF9653276.1"/>
    </source>
</evidence>
<comment type="caution">
    <text evidence="1">The sequence shown here is derived from an EMBL/GenBank/DDBJ whole genome shotgun (WGS) entry which is preliminary data.</text>
</comment>
<reference evidence="1" key="1">
    <citation type="submission" date="2019-10" db="EMBL/GenBank/DDBJ databases">
        <authorList>
            <consortium name="DOE Joint Genome Institute"/>
            <person name="Kuo A."/>
            <person name="Miyauchi S."/>
            <person name="Kiss E."/>
            <person name="Drula E."/>
            <person name="Kohler A."/>
            <person name="Sanchez-Garcia M."/>
            <person name="Andreopoulos B."/>
            <person name="Barry K.W."/>
            <person name="Bonito G."/>
            <person name="Buee M."/>
            <person name="Carver A."/>
            <person name="Chen C."/>
            <person name="Cichocki N."/>
            <person name="Clum A."/>
            <person name="Culley D."/>
            <person name="Crous P.W."/>
            <person name="Fauchery L."/>
            <person name="Girlanda M."/>
            <person name="Hayes R."/>
            <person name="Keri Z."/>
            <person name="Labutti K."/>
            <person name="Lipzen A."/>
            <person name="Lombard V."/>
            <person name="Magnuson J."/>
            <person name="Maillard F."/>
            <person name="Morin E."/>
            <person name="Murat C."/>
            <person name="Nolan M."/>
            <person name="Ohm R."/>
            <person name="Pangilinan J."/>
            <person name="Pereira M."/>
            <person name="Perotto S."/>
            <person name="Peter M."/>
            <person name="Riley R."/>
            <person name="Sitrit Y."/>
            <person name="Stielow B."/>
            <person name="Szollosi G."/>
            <person name="Zifcakova L."/>
            <person name="Stursova M."/>
            <person name="Spatafora J.W."/>
            <person name="Tedersoo L."/>
            <person name="Vaario L.-M."/>
            <person name="Yamada A."/>
            <person name="Yan M."/>
            <person name="Wang P."/>
            <person name="Xu J."/>
            <person name="Bruns T."/>
            <person name="Baldrian P."/>
            <person name="Vilgalys R."/>
            <person name="Henrissat B."/>
            <person name="Grigoriev I.V."/>
            <person name="Hibbett D."/>
            <person name="Nagy L.G."/>
            <person name="Martin F.M."/>
        </authorList>
    </citation>
    <scope>NUCLEOTIDE SEQUENCE</scope>
    <source>
        <strain evidence="1">P2</strain>
    </source>
</reference>
<accession>A0ACB6ZV09</accession>
<dbReference type="Proteomes" id="UP000886501">
    <property type="component" value="Unassembled WGS sequence"/>
</dbReference>
<dbReference type="EMBL" id="MU117964">
    <property type="protein sequence ID" value="KAF9653276.1"/>
    <property type="molecule type" value="Genomic_DNA"/>
</dbReference>
<protein>
    <submittedName>
        <fullName evidence="1">TRP-domain-containing protein</fullName>
    </submittedName>
</protein>
<proteinExistence type="predicted"/>
<sequence length="599" mass="66116">MPVKNLFTSSVSYCKPPETLLIQQFDVAYFAANSSISFNISAASVEPNVNVSANLFVNVYGMHPFNLTLDLCSLAHGILCPLPMYNFVGEDSISLARYLDISSYVPTIAYKVPDLEAFVQLTLIEIGTGDVKACVQATLSNGWTTHEPGVEWATGAVALLAFISALWQSRKPDSIAPYRLLDIIYLFQAIAASGLLNLNYPIVYRSFTFNFRWALGFFPAPSFQTTINNMRNRTGGHLDDTTGNALALTNRKSSPYNALANLLTIDITSFAESMNFSRSEGALNLVRLNNTPILAATDVQTATSANTIKQGIPIWLTTIGIPPENAFMNVFFVTLILFGAASAMAGITYLVLRHLRSTRLSGSEYFAPTGFNPVVFAKSWLLRLTLVVVFPVITFSFFQWTLKDSWLSILLSVVLFLPVVGFIGYSAFLGFRWPNFDLWPYHAPLWDQHRLKRHWYFIPLLVVLFAKSAFIAFGQAHGKMQVIVLVVLEGLVFISIIALKPYQTRKADILAGYLAIVRLVCTGLMIAFLPSLGVKAIIRVVIGIVIALIFSVAVVVMFFNTLWNILQPLSSRKAHTLSPSDLSDSSTLEKGGLTLSHSK</sequence>
<gene>
    <name evidence="1" type="ORF">BDM02DRAFT_3182814</name>
</gene>
<evidence type="ECO:0000313" key="2">
    <source>
        <dbReference type="Proteomes" id="UP000886501"/>
    </source>
</evidence>
<keyword evidence="2" id="KW-1185">Reference proteome</keyword>
<name>A0ACB6ZV09_THEGA</name>
<reference evidence="1" key="2">
    <citation type="journal article" date="2020" name="Nat. Commun.">
        <title>Large-scale genome sequencing of mycorrhizal fungi provides insights into the early evolution of symbiotic traits.</title>
        <authorList>
            <person name="Miyauchi S."/>
            <person name="Kiss E."/>
            <person name="Kuo A."/>
            <person name="Drula E."/>
            <person name="Kohler A."/>
            <person name="Sanchez-Garcia M."/>
            <person name="Morin E."/>
            <person name="Andreopoulos B."/>
            <person name="Barry K.W."/>
            <person name="Bonito G."/>
            <person name="Buee M."/>
            <person name="Carver A."/>
            <person name="Chen C."/>
            <person name="Cichocki N."/>
            <person name="Clum A."/>
            <person name="Culley D."/>
            <person name="Crous P.W."/>
            <person name="Fauchery L."/>
            <person name="Girlanda M."/>
            <person name="Hayes R.D."/>
            <person name="Keri Z."/>
            <person name="LaButti K."/>
            <person name="Lipzen A."/>
            <person name="Lombard V."/>
            <person name="Magnuson J."/>
            <person name="Maillard F."/>
            <person name="Murat C."/>
            <person name="Nolan M."/>
            <person name="Ohm R.A."/>
            <person name="Pangilinan J."/>
            <person name="Pereira M.F."/>
            <person name="Perotto S."/>
            <person name="Peter M."/>
            <person name="Pfister S."/>
            <person name="Riley R."/>
            <person name="Sitrit Y."/>
            <person name="Stielow J.B."/>
            <person name="Szollosi G."/>
            <person name="Zifcakova L."/>
            <person name="Stursova M."/>
            <person name="Spatafora J.W."/>
            <person name="Tedersoo L."/>
            <person name="Vaario L.M."/>
            <person name="Yamada A."/>
            <person name="Yan M."/>
            <person name="Wang P."/>
            <person name="Xu J."/>
            <person name="Bruns T."/>
            <person name="Baldrian P."/>
            <person name="Vilgalys R."/>
            <person name="Dunand C."/>
            <person name="Henrissat B."/>
            <person name="Grigoriev I.V."/>
            <person name="Hibbett D."/>
            <person name="Nagy L.G."/>
            <person name="Martin F.M."/>
        </authorList>
    </citation>
    <scope>NUCLEOTIDE SEQUENCE</scope>
    <source>
        <strain evidence="1">P2</strain>
    </source>
</reference>
<organism evidence="1 2">
    <name type="scientific">Thelephora ganbajun</name>
    <name type="common">Ganba fungus</name>
    <dbReference type="NCBI Taxonomy" id="370292"/>
    <lineage>
        <taxon>Eukaryota</taxon>
        <taxon>Fungi</taxon>
        <taxon>Dikarya</taxon>
        <taxon>Basidiomycota</taxon>
        <taxon>Agaricomycotina</taxon>
        <taxon>Agaricomycetes</taxon>
        <taxon>Thelephorales</taxon>
        <taxon>Thelephoraceae</taxon>
        <taxon>Thelephora</taxon>
    </lineage>
</organism>